<gene>
    <name evidence="1" type="ORF">M666_12420</name>
</gene>
<dbReference type="Pfam" id="PF04402">
    <property type="entry name" value="SIMPL"/>
    <property type="match status" value="1"/>
</dbReference>
<dbReference type="InterPro" id="IPR007497">
    <property type="entry name" value="SIMPL/DUF541"/>
</dbReference>
<organism evidence="1 2">
    <name type="scientific">Cellulophaga baltica 18</name>
    <dbReference type="NCBI Taxonomy" id="1348584"/>
    <lineage>
        <taxon>Bacteria</taxon>
        <taxon>Pseudomonadati</taxon>
        <taxon>Bacteroidota</taxon>
        <taxon>Flavobacteriia</taxon>
        <taxon>Flavobacteriales</taxon>
        <taxon>Flavobacteriaceae</taxon>
        <taxon>Cellulophaga</taxon>
    </lineage>
</organism>
<dbReference type="PANTHER" id="PTHR34387">
    <property type="entry name" value="SLR1258 PROTEIN"/>
    <property type="match status" value="1"/>
</dbReference>
<reference evidence="1 2" key="1">
    <citation type="journal article" date="2014" name="Environ. Microbiol.">
        <title>Contrasting genomic patterns and infection strategies of two co-existing Bacteroidetes podovirus genera.</title>
        <authorList>
            <person name="Holmfeldt K."/>
            <person name="Howard-Varona C."/>
            <person name="Solonenko N."/>
            <person name="Sullivan M.B."/>
        </authorList>
    </citation>
    <scope>NUCLEOTIDE SEQUENCE [LARGE SCALE GENOMIC DNA]</scope>
    <source>
        <strain evidence="1 2">18</strain>
    </source>
</reference>
<protein>
    <recommendedName>
        <fullName evidence="3">SIMPL domain-containing protein</fullName>
    </recommendedName>
</protein>
<dbReference type="GO" id="GO:0006974">
    <property type="term" value="P:DNA damage response"/>
    <property type="evidence" value="ECO:0007669"/>
    <property type="project" value="TreeGrafter"/>
</dbReference>
<dbReference type="AlphaFoldDB" id="A0AAU8RU27"/>
<dbReference type="EMBL" id="CP009976">
    <property type="protein sequence ID" value="AIZ42317.1"/>
    <property type="molecule type" value="Genomic_DNA"/>
</dbReference>
<evidence type="ECO:0000313" key="1">
    <source>
        <dbReference type="EMBL" id="AIZ42317.1"/>
    </source>
</evidence>
<dbReference type="InterPro" id="IPR052022">
    <property type="entry name" value="26kDa_periplasmic_antigen"/>
</dbReference>
<dbReference type="Proteomes" id="UP000030786">
    <property type="component" value="Chromosome"/>
</dbReference>
<accession>A0AAU8RU27</accession>
<dbReference type="KEGG" id="cbat:M666_12420"/>
<sequence length="243" mass="27165">MKQYTSALIFGIAIVVASIFLGKAYTDRAKVAGEIQVTGLGKTDFSSDLIVWEGSFNAEDEDLKQAYLNLEKNKATINDYLTKMGIKTEELVYSAVKTNQKTKQLYNTNGEYAGEEFVGYSLTQSVQIESKDVDKIEKVSREITELLNQGVQFYSESPRYYYTKLADLKIEMISKATEDARLRAENIAKFSGGDLSHLESAKMGIFQITGQNSGEDYSWGGTFNTSSREKTASITMKLVYKVD</sequence>
<dbReference type="PIRSF" id="PIRSF029033">
    <property type="entry name" value="UCP029033"/>
    <property type="match status" value="1"/>
</dbReference>
<evidence type="ECO:0008006" key="3">
    <source>
        <dbReference type="Google" id="ProtNLM"/>
    </source>
</evidence>
<dbReference type="RefSeq" id="WP_029446104.1">
    <property type="nucleotide sequence ID" value="NZ_CP009976.1"/>
</dbReference>
<evidence type="ECO:0000313" key="2">
    <source>
        <dbReference type="Proteomes" id="UP000030786"/>
    </source>
</evidence>
<dbReference type="PANTHER" id="PTHR34387:SF2">
    <property type="entry name" value="SLR1258 PROTEIN"/>
    <property type="match status" value="1"/>
</dbReference>
<dbReference type="InterPro" id="IPR016907">
    <property type="entry name" value="UCP029033"/>
</dbReference>
<dbReference type="Gene3D" id="3.30.70.2970">
    <property type="entry name" value="Protein of unknown function (DUF541), domain 2"/>
    <property type="match status" value="1"/>
</dbReference>
<dbReference type="GeneID" id="78061544"/>
<name>A0AAU8RU27_9FLAO</name>
<proteinExistence type="predicted"/>